<evidence type="ECO:0000313" key="5">
    <source>
        <dbReference type="Proteomes" id="UP000069241"/>
    </source>
</evidence>
<dbReference type="InterPro" id="IPR029069">
    <property type="entry name" value="HotDog_dom_sf"/>
</dbReference>
<dbReference type="Pfam" id="PF22636">
    <property type="entry name" value="FlK"/>
    <property type="match status" value="1"/>
</dbReference>
<dbReference type="PANTHER" id="PTHR36934">
    <property type="entry name" value="BLR0278 PROTEIN"/>
    <property type="match status" value="1"/>
</dbReference>
<feature type="active site" evidence="1">
    <location>
        <position position="44"/>
    </location>
</feature>
<proteinExistence type="predicted"/>
<dbReference type="STRING" id="44742.AXF13_14085"/>
<dbReference type="EMBL" id="CP014229">
    <property type="protein sequence ID" value="AMD91163.1"/>
    <property type="molecule type" value="Genomic_DNA"/>
</dbReference>
<protein>
    <submittedName>
        <fullName evidence="4">Thioesterase</fullName>
    </submittedName>
</protein>
<feature type="binding site" evidence="2">
    <location>
        <position position="63"/>
    </location>
    <ligand>
        <name>substrate</name>
    </ligand>
</feature>
<reference evidence="5" key="1">
    <citation type="submission" date="2016-02" db="EMBL/GenBank/DDBJ databases">
        <authorList>
            <person name="Holder M.E."/>
            <person name="Ajami N.J."/>
            <person name="Petrosino J.F."/>
        </authorList>
    </citation>
    <scope>NUCLEOTIDE SEQUENCE [LARGE SCALE GENOMIC DNA]</scope>
    <source>
        <strain evidence="5">CCUG 45958</strain>
    </source>
</reference>
<dbReference type="InterPro" id="IPR025540">
    <property type="entry name" value="FlK"/>
</dbReference>
<feature type="active site" evidence="1">
    <location>
        <position position="70"/>
    </location>
</feature>
<accession>A0A0X8JLX0</accession>
<dbReference type="PANTHER" id="PTHR36934:SF1">
    <property type="entry name" value="THIOESTERASE DOMAIN-CONTAINING PROTEIN"/>
    <property type="match status" value="1"/>
</dbReference>
<dbReference type="AlphaFoldDB" id="A0A0X8JLX0"/>
<name>A0A0X8JLX0_9BACT</name>
<organism evidence="4 5">
    <name type="scientific">Desulfovibrio fairfieldensis</name>
    <dbReference type="NCBI Taxonomy" id="44742"/>
    <lineage>
        <taxon>Bacteria</taxon>
        <taxon>Pseudomonadati</taxon>
        <taxon>Thermodesulfobacteriota</taxon>
        <taxon>Desulfovibrionia</taxon>
        <taxon>Desulfovibrionales</taxon>
        <taxon>Desulfovibrionaceae</taxon>
        <taxon>Desulfovibrio</taxon>
    </lineage>
</organism>
<evidence type="ECO:0000259" key="3">
    <source>
        <dbReference type="Pfam" id="PF22636"/>
    </source>
</evidence>
<dbReference type="PIRSF" id="PIRSF014972">
    <property type="entry name" value="FlK"/>
    <property type="match status" value="1"/>
</dbReference>
<dbReference type="KEGG" id="dfi:AXF13_14085"/>
<keyword evidence="5" id="KW-1185">Reference proteome</keyword>
<feature type="binding site" evidence="2">
    <location>
        <position position="63"/>
    </location>
    <ligand>
        <name>CoA</name>
        <dbReference type="ChEBI" id="CHEBI:57287"/>
    </ligand>
</feature>
<evidence type="ECO:0000256" key="2">
    <source>
        <dbReference type="PIRSR" id="PIRSR014972-2"/>
    </source>
</evidence>
<gene>
    <name evidence="4" type="ORF">AXF13_14085</name>
</gene>
<dbReference type="RefSeq" id="WP_062254200.1">
    <property type="nucleotide sequence ID" value="NZ_CP014229.1"/>
</dbReference>
<dbReference type="InterPro" id="IPR054485">
    <property type="entry name" value="FlK-like_dom"/>
</dbReference>
<sequence>MKTALQVGLKGQSETMVGKELLASEVGSGLVTVYSTAMMIAGMEGTAVASVQDALEDGQTTVGTRVNVAHLAATPCGMKVRFVTELTAVSPNGKGLTFNVAAYDETGLIGEGVHERVVVNKEKFESRTRDKARQA</sequence>
<feature type="active site" evidence="1">
    <location>
        <position position="36"/>
    </location>
</feature>
<dbReference type="Gene3D" id="3.10.129.10">
    <property type="entry name" value="Hotdog Thioesterase"/>
    <property type="match status" value="1"/>
</dbReference>
<evidence type="ECO:0000256" key="1">
    <source>
        <dbReference type="PIRSR" id="PIRSR014972-1"/>
    </source>
</evidence>
<feature type="domain" description="Fluoroacetyl-CoA-specific thioesterase-like" evidence="3">
    <location>
        <begin position="18"/>
        <end position="122"/>
    </location>
</feature>
<dbReference type="SUPFAM" id="SSF54637">
    <property type="entry name" value="Thioesterase/thiol ester dehydrase-isomerase"/>
    <property type="match status" value="1"/>
</dbReference>
<feature type="binding site" evidence="2">
    <location>
        <position position="116"/>
    </location>
    <ligand>
        <name>substrate</name>
    </ligand>
</feature>
<dbReference type="Proteomes" id="UP000069241">
    <property type="component" value="Chromosome"/>
</dbReference>
<evidence type="ECO:0000313" key="4">
    <source>
        <dbReference type="EMBL" id="AMD91163.1"/>
    </source>
</evidence>